<comment type="caution">
    <text evidence="1">The sequence shown here is derived from an EMBL/GenBank/DDBJ whole genome shotgun (WGS) entry which is preliminary data.</text>
</comment>
<dbReference type="Proteomes" id="UP000499080">
    <property type="component" value="Unassembled WGS sequence"/>
</dbReference>
<organism evidence="1 2">
    <name type="scientific">Araneus ventricosus</name>
    <name type="common">Orbweaver spider</name>
    <name type="synonym">Epeira ventricosa</name>
    <dbReference type="NCBI Taxonomy" id="182803"/>
    <lineage>
        <taxon>Eukaryota</taxon>
        <taxon>Metazoa</taxon>
        <taxon>Ecdysozoa</taxon>
        <taxon>Arthropoda</taxon>
        <taxon>Chelicerata</taxon>
        <taxon>Arachnida</taxon>
        <taxon>Araneae</taxon>
        <taxon>Araneomorphae</taxon>
        <taxon>Entelegynae</taxon>
        <taxon>Araneoidea</taxon>
        <taxon>Araneidae</taxon>
        <taxon>Araneus</taxon>
    </lineage>
</organism>
<dbReference type="AlphaFoldDB" id="A0A4Y2P4C1"/>
<proteinExistence type="predicted"/>
<name>A0A4Y2P4C1_ARAVE</name>
<accession>A0A4Y2P4C1</accession>
<gene>
    <name evidence="1" type="ORF">AVEN_80642_1</name>
</gene>
<dbReference type="EMBL" id="BGPR01130745">
    <property type="protein sequence ID" value="GBN45320.1"/>
    <property type="molecule type" value="Genomic_DNA"/>
</dbReference>
<evidence type="ECO:0000313" key="2">
    <source>
        <dbReference type="Proteomes" id="UP000499080"/>
    </source>
</evidence>
<sequence length="113" mass="12773">MGGSNSFNPSCTPEGKKVADLSVRRQFRVAVFLSFPAKGEATPCPLHLHHLVFLLPVLPRDRLACCTPVHLRYYFCLRALVQKRCLSKTTRKDTYLMARREDKEGCSFGDGGW</sequence>
<protein>
    <submittedName>
        <fullName evidence="1">Uncharacterized protein</fullName>
    </submittedName>
</protein>
<keyword evidence="2" id="KW-1185">Reference proteome</keyword>
<reference evidence="1 2" key="1">
    <citation type="journal article" date="2019" name="Sci. Rep.">
        <title>Orb-weaving spider Araneus ventricosus genome elucidates the spidroin gene catalogue.</title>
        <authorList>
            <person name="Kono N."/>
            <person name="Nakamura H."/>
            <person name="Ohtoshi R."/>
            <person name="Moran D.A.P."/>
            <person name="Shinohara A."/>
            <person name="Yoshida Y."/>
            <person name="Fujiwara M."/>
            <person name="Mori M."/>
            <person name="Tomita M."/>
            <person name="Arakawa K."/>
        </authorList>
    </citation>
    <scope>NUCLEOTIDE SEQUENCE [LARGE SCALE GENOMIC DNA]</scope>
</reference>
<evidence type="ECO:0000313" key="1">
    <source>
        <dbReference type="EMBL" id="GBN45320.1"/>
    </source>
</evidence>